<accession>A0A068T4Z5</accession>
<protein>
    <submittedName>
        <fullName evidence="2">Uncharacterized protein</fullName>
    </submittedName>
</protein>
<evidence type="ECO:0000313" key="2">
    <source>
        <dbReference type="EMBL" id="CDN53126.1"/>
    </source>
</evidence>
<reference evidence="3" key="1">
    <citation type="journal article" date="2014" name="BMC Genomics">
        <title>Genome sequencing of two Neorhizobium galegae strains reveals a noeT gene responsible for the unusual acetylation of the nodulation factors.</title>
        <authorList>
            <person name="Osterman J."/>
            <person name="Marsh J."/>
            <person name="Laine P.K."/>
            <person name="Zeng Z."/>
            <person name="Alatalo E."/>
            <person name="Sullivan J.T."/>
            <person name="Young J.P."/>
            <person name="Thomas-Oates J."/>
            <person name="Paulin L."/>
            <person name="Lindstrom K."/>
        </authorList>
    </citation>
    <scope>NUCLEOTIDE SEQUENCE [LARGE SCALE GENOMIC DNA]</scope>
    <source>
        <strain evidence="3">HAMBI 1141</strain>
    </source>
</reference>
<proteinExistence type="predicted"/>
<dbReference type="KEGG" id="ngl:RG1141_CH07660"/>
<dbReference type="AlphaFoldDB" id="A0A068T4Z5"/>
<dbReference type="PATRIC" id="fig|1028801.3.peg.780"/>
<name>A0A068T4Z5_NEOGA</name>
<evidence type="ECO:0000313" key="3">
    <source>
        <dbReference type="Proteomes" id="UP000028186"/>
    </source>
</evidence>
<organism evidence="2 3">
    <name type="scientific">Neorhizobium galegae bv. officinalis bv. officinalis str. HAMBI 1141</name>
    <dbReference type="NCBI Taxonomy" id="1028801"/>
    <lineage>
        <taxon>Bacteria</taxon>
        <taxon>Pseudomonadati</taxon>
        <taxon>Pseudomonadota</taxon>
        <taxon>Alphaproteobacteria</taxon>
        <taxon>Hyphomicrobiales</taxon>
        <taxon>Rhizobiaceae</taxon>
        <taxon>Rhizobium/Agrobacterium group</taxon>
        <taxon>Neorhizobium</taxon>
    </lineage>
</organism>
<dbReference type="RefSeq" id="WP_038541034.1">
    <property type="nucleotide sequence ID" value="NZ_HG938355.1"/>
</dbReference>
<dbReference type="HOGENOM" id="CLU_1473721_0_0_5"/>
<sequence>MTTIGSTNPYYASLYGILGKNGGDKNASGGSANDYAAPRQSVSGGMTGSDTVFGAKLADSLWTMESQGVDIDQNAGDTWLGEAPSTKDEDEFLGLAKKTFAERIREQYLKDKDITEHDLKIMSAKDREAVEADIRKAILEAMGVNGQKQEATMDLGGNPAALAQGNAQKQQQQQQNGTEDDPLLSM</sequence>
<gene>
    <name evidence="2" type="ORF">RG1141_CH07660</name>
</gene>
<feature type="compositionally biased region" description="Low complexity" evidence="1">
    <location>
        <begin position="160"/>
        <end position="175"/>
    </location>
</feature>
<dbReference type="EMBL" id="HG938355">
    <property type="protein sequence ID" value="CDN53126.1"/>
    <property type="molecule type" value="Genomic_DNA"/>
</dbReference>
<dbReference type="Proteomes" id="UP000028186">
    <property type="component" value="Chromosome I"/>
</dbReference>
<evidence type="ECO:0000256" key="1">
    <source>
        <dbReference type="SAM" id="MobiDB-lite"/>
    </source>
</evidence>
<feature type="region of interest" description="Disordered" evidence="1">
    <location>
        <begin position="149"/>
        <end position="186"/>
    </location>
</feature>